<keyword evidence="9 13" id="KW-1133">Transmembrane helix</keyword>
<keyword evidence="6 13" id="KW-0812">Transmembrane</keyword>
<evidence type="ECO:0000256" key="8">
    <source>
        <dbReference type="ARBA" id="ARBA00022927"/>
    </source>
</evidence>
<dbReference type="InterPro" id="IPR006136">
    <property type="entry name" value="FlhB"/>
</dbReference>
<dbReference type="SUPFAM" id="SSF160544">
    <property type="entry name" value="EscU C-terminal domain-like"/>
    <property type="match status" value="1"/>
</dbReference>
<dbReference type="EMBL" id="QFYS01000007">
    <property type="protein sequence ID" value="RAK63707.1"/>
    <property type="molecule type" value="Genomic_DNA"/>
</dbReference>
<name>A0A328B9R0_9CAUL</name>
<comment type="similarity">
    <text evidence="2 13">Belongs to the type III secretion exporter family.</text>
</comment>
<organism evidence="15 16">
    <name type="scientific">Phenylobacterium kunshanense</name>
    <dbReference type="NCBI Taxonomy" id="1445034"/>
    <lineage>
        <taxon>Bacteria</taxon>
        <taxon>Pseudomonadati</taxon>
        <taxon>Pseudomonadota</taxon>
        <taxon>Alphaproteobacteria</taxon>
        <taxon>Caulobacterales</taxon>
        <taxon>Caulobacteraceae</taxon>
        <taxon>Phenylobacterium</taxon>
    </lineage>
</organism>
<keyword evidence="15" id="KW-0966">Cell projection</keyword>
<accession>A0A328B9R0</accession>
<feature type="transmembrane region" description="Helical" evidence="13">
    <location>
        <begin position="93"/>
        <end position="111"/>
    </location>
</feature>
<evidence type="ECO:0000256" key="11">
    <source>
        <dbReference type="ARBA" id="ARBA00023225"/>
    </source>
</evidence>
<keyword evidence="15" id="KW-0969">Cilium</keyword>
<evidence type="ECO:0000256" key="9">
    <source>
        <dbReference type="ARBA" id="ARBA00022989"/>
    </source>
</evidence>
<dbReference type="GO" id="GO:0009306">
    <property type="term" value="P:protein secretion"/>
    <property type="evidence" value="ECO:0007669"/>
    <property type="project" value="InterPro"/>
</dbReference>
<feature type="region of interest" description="Disordered" evidence="14">
    <location>
        <begin position="1"/>
        <end position="30"/>
    </location>
</feature>
<keyword evidence="11 13" id="KW-1006">Bacterial flagellum protein export</keyword>
<protein>
    <recommendedName>
        <fullName evidence="3 13">Flagellar biosynthetic protein FlhB</fullName>
    </recommendedName>
</protein>
<dbReference type="Pfam" id="PF01312">
    <property type="entry name" value="Bac_export_2"/>
    <property type="match status" value="1"/>
</dbReference>
<dbReference type="GO" id="GO:0044780">
    <property type="term" value="P:bacterial-type flagellum assembly"/>
    <property type="evidence" value="ECO:0007669"/>
    <property type="project" value="InterPro"/>
</dbReference>
<evidence type="ECO:0000313" key="16">
    <source>
        <dbReference type="Proteomes" id="UP000249524"/>
    </source>
</evidence>
<dbReference type="AlphaFoldDB" id="A0A328B9R0"/>
<dbReference type="Proteomes" id="UP000249524">
    <property type="component" value="Unassembled WGS sequence"/>
</dbReference>
<dbReference type="Gene3D" id="6.10.250.2080">
    <property type="match status" value="1"/>
</dbReference>
<evidence type="ECO:0000256" key="2">
    <source>
        <dbReference type="ARBA" id="ARBA00010690"/>
    </source>
</evidence>
<keyword evidence="7 13" id="KW-1005">Bacterial flagellum biogenesis</keyword>
<feature type="transmembrane region" description="Helical" evidence="13">
    <location>
        <begin position="147"/>
        <end position="165"/>
    </location>
</feature>
<dbReference type="PRINTS" id="PR00950">
    <property type="entry name" value="TYPE3IMSPROT"/>
</dbReference>
<evidence type="ECO:0000256" key="7">
    <source>
        <dbReference type="ARBA" id="ARBA00022795"/>
    </source>
</evidence>
<dbReference type="RefSeq" id="WP_111277017.1">
    <property type="nucleotide sequence ID" value="NZ_QFYS01000007.1"/>
</dbReference>
<dbReference type="InterPro" id="IPR029025">
    <property type="entry name" value="T3SS_substrate_exporter_C"/>
</dbReference>
<evidence type="ECO:0000256" key="12">
    <source>
        <dbReference type="ARBA" id="ARBA00025078"/>
    </source>
</evidence>
<keyword evidence="15" id="KW-0282">Flagellum</keyword>
<keyword evidence="16" id="KW-1185">Reference proteome</keyword>
<comment type="function">
    <text evidence="12 13">Required for formation of the rod structure in the basal body of the flagellar apparatus. Together with FliI and FliH, may constitute the export apparatus of flagellin.</text>
</comment>
<comment type="caution">
    <text evidence="15">The sequence shown here is derived from an EMBL/GenBank/DDBJ whole genome shotgun (WGS) entry which is preliminary data.</text>
</comment>
<evidence type="ECO:0000256" key="13">
    <source>
        <dbReference type="RuleBase" id="RU364091"/>
    </source>
</evidence>
<reference evidence="15 16" key="1">
    <citation type="submission" date="2018-05" db="EMBL/GenBank/DDBJ databases">
        <authorList>
            <person name="Lanie J.A."/>
            <person name="Ng W.-L."/>
            <person name="Kazmierczak K.M."/>
            <person name="Andrzejewski T.M."/>
            <person name="Davidsen T.M."/>
            <person name="Wayne K.J."/>
            <person name="Tettelin H."/>
            <person name="Glass J.I."/>
            <person name="Rusch D."/>
            <person name="Podicherti R."/>
            <person name="Tsui H.-C.T."/>
            <person name="Winkler M.E."/>
        </authorList>
    </citation>
    <scope>NUCLEOTIDE SEQUENCE [LARGE SCALE GENOMIC DNA]</scope>
    <source>
        <strain evidence="15 16">BUT-10</strain>
    </source>
</reference>
<feature type="transmembrane region" description="Helical" evidence="13">
    <location>
        <begin position="194"/>
        <end position="212"/>
    </location>
</feature>
<gene>
    <name evidence="13 15" type="primary">flhB</name>
    <name evidence="15" type="ORF">DJ019_15750</name>
</gene>
<comment type="subcellular location">
    <subcellularLocation>
        <location evidence="1">Cell membrane</location>
        <topology evidence="1">Multi-pass membrane protein</topology>
    </subcellularLocation>
</comment>
<sequence length="360" mass="39133">MSEAPERESKTEEATPQKLQKAKDKGDGPKTMDLSSFATLAATAAVVLMAGGWFARSMAVQLTPFVAHPESMALEGGGGVQVFRMALLAGGPALIAVMAAAAISGSAASLVQTGLKFTPDKLKPELSKISPKKGFERIYGPDGLMQFAKSLVKIAMTAVLAWWVLKPFWNQLFELSAMEPGAMLPFALEILKRLVFAVAALILVVAGADWLWQRQRFMVRMRMTKEEVKEDYKNSEGDPHVKARQKQIRIERARRRMMQAVPEATVVVMNPTHYAVALKYEEGAAAAPVCVAKGLDSLALKIRAVAEEAGVPVIEDPPLARALYAAVDIDDMIPPAHYEAVAKIIGFILGQANRRRARPL</sequence>
<dbReference type="InterPro" id="IPR006135">
    <property type="entry name" value="T3SS_substrate_exporter"/>
</dbReference>
<dbReference type="OrthoDB" id="9807950at2"/>
<keyword evidence="5 13" id="KW-1003">Cell membrane</keyword>
<evidence type="ECO:0000256" key="4">
    <source>
        <dbReference type="ARBA" id="ARBA00022448"/>
    </source>
</evidence>
<evidence type="ECO:0000256" key="14">
    <source>
        <dbReference type="SAM" id="MobiDB-lite"/>
    </source>
</evidence>
<dbReference type="PANTHER" id="PTHR30531">
    <property type="entry name" value="FLAGELLAR BIOSYNTHETIC PROTEIN FLHB"/>
    <property type="match status" value="1"/>
</dbReference>
<keyword evidence="4 13" id="KW-0813">Transport</keyword>
<feature type="transmembrane region" description="Helical" evidence="13">
    <location>
        <begin position="34"/>
        <end position="55"/>
    </location>
</feature>
<dbReference type="GO" id="GO:0005886">
    <property type="term" value="C:plasma membrane"/>
    <property type="evidence" value="ECO:0007669"/>
    <property type="project" value="UniProtKB-SubCell"/>
</dbReference>
<proteinExistence type="inferred from homology"/>
<keyword evidence="8 13" id="KW-0653">Protein transport</keyword>
<keyword evidence="10 13" id="KW-0472">Membrane</keyword>
<dbReference type="PANTHER" id="PTHR30531:SF12">
    <property type="entry name" value="FLAGELLAR BIOSYNTHETIC PROTEIN FLHB"/>
    <property type="match status" value="1"/>
</dbReference>
<dbReference type="NCBIfam" id="TIGR00328">
    <property type="entry name" value="flhB"/>
    <property type="match status" value="1"/>
</dbReference>
<evidence type="ECO:0000313" key="15">
    <source>
        <dbReference type="EMBL" id="RAK63707.1"/>
    </source>
</evidence>
<evidence type="ECO:0000256" key="10">
    <source>
        <dbReference type="ARBA" id="ARBA00023136"/>
    </source>
</evidence>
<evidence type="ECO:0000256" key="3">
    <source>
        <dbReference type="ARBA" id="ARBA00021622"/>
    </source>
</evidence>
<evidence type="ECO:0000256" key="5">
    <source>
        <dbReference type="ARBA" id="ARBA00022475"/>
    </source>
</evidence>
<evidence type="ECO:0000256" key="1">
    <source>
        <dbReference type="ARBA" id="ARBA00004651"/>
    </source>
</evidence>
<dbReference type="Gene3D" id="3.40.1690.10">
    <property type="entry name" value="secretion proteins EscU"/>
    <property type="match status" value="1"/>
</dbReference>
<evidence type="ECO:0000256" key="6">
    <source>
        <dbReference type="ARBA" id="ARBA00022692"/>
    </source>
</evidence>